<name>A0A5N5KAU5_9ROSI</name>
<dbReference type="PANTHER" id="PTHR34115">
    <property type="entry name" value="PROTEIN, PUTATIVE-RELATED"/>
    <property type="match status" value="1"/>
</dbReference>
<sequence>METLIRRDLYEGLPNPRILNSRPRPSLHFETHWPDVFSETEAKLRGCEIIALIVARHGVFFLLVGTMNKQIQVKYQSTPSSPYDTQRMVTSAFLVALFVYATASLAEVTPRVQESVYLRLVGNTRLFAGAITAVFLLVLLIPAWG</sequence>
<reference evidence="3" key="1">
    <citation type="journal article" date="2019" name="Gigascience">
        <title>De novo genome assembly of the endangered Acer yangbiense, a plant species with extremely small populations endemic to Yunnan Province, China.</title>
        <authorList>
            <person name="Yang J."/>
            <person name="Wariss H.M."/>
            <person name="Tao L."/>
            <person name="Zhang R."/>
            <person name="Yun Q."/>
            <person name="Hollingsworth P."/>
            <person name="Dao Z."/>
            <person name="Luo G."/>
            <person name="Guo H."/>
            <person name="Ma Y."/>
            <person name="Sun W."/>
        </authorList>
    </citation>
    <scope>NUCLEOTIDE SEQUENCE [LARGE SCALE GENOMIC DNA]</scope>
    <source>
        <strain evidence="3">cv. br00</strain>
    </source>
</reference>
<keyword evidence="1" id="KW-0812">Transmembrane</keyword>
<evidence type="ECO:0000313" key="2">
    <source>
        <dbReference type="EMBL" id="KAB5526950.1"/>
    </source>
</evidence>
<dbReference type="InterPro" id="IPR053258">
    <property type="entry name" value="Ca-permeable_cation_channel"/>
</dbReference>
<feature type="transmembrane region" description="Helical" evidence="1">
    <location>
        <begin position="88"/>
        <end position="106"/>
    </location>
</feature>
<comment type="caution">
    <text evidence="2">The sequence shown here is derived from an EMBL/GenBank/DDBJ whole genome shotgun (WGS) entry which is preliminary data.</text>
</comment>
<keyword evidence="3" id="KW-1185">Reference proteome</keyword>
<feature type="transmembrane region" description="Helical" evidence="1">
    <location>
        <begin position="49"/>
        <end position="67"/>
    </location>
</feature>
<keyword evidence="1" id="KW-1133">Transmembrane helix</keyword>
<feature type="transmembrane region" description="Helical" evidence="1">
    <location>
        <begin position="126"/>
        <end position="144"/>
    </location>
</feature>
<dbReference type="AlphaFoldDB" id="A0A5N5KAU5"/>
<dbReference type="PANTHER" id="PTHR34115:SF7">
    <property type="entry name" value="PGG DOMAIN-CONTAINING PROTEIN"/>
    <property type="match status" value="1"/>
</dbReference>
<dbReference type="Proteomes" id="UP000326939">
    <property type="component" value="Chromosome 14"/>
</dbReference>
<organism evidence="2 3">
    <name type="scientific">Salix brachista</name>
    <dbReference type="NCBI Taxonomy" id="2182728"/>
    <lineage>
        <taxon>Eukaryota</taxon>
        <taxon>Viridiplantae</taxon>
        <taxon>Streptophyta</taxon>
        <taxon>Embryophyta</taxon>
        <taxon>Tracheophyta</taxon>
        <taxon>Spermatophyta</taxon>
        <taxon>Magnoliopsida</taxon>
        <taxon>eudicotyledons</taxon>
        <taxon>Gunneridae</taxon>
        <taxon>Pentapetalae</taxon>
        <taxon>rosids</taxon>
        <taxon>fabids</taxon>
        <taxon>Malpighiales</taxon>
        <taxon>Salicaceae</taxon>
        <taxon>Saliceae</taxon>
        <taxon>Salix</taxon>
    </lineage>
</organism>
<protein>
    <submittedName>
        <fullName evidence="2">Uncharacterized protein</fullName>
    </submittedName>
</protein>
<gene>
    <name evidence="2" type="ORF">DKX38_020797</name>
</gene>
<accession>A0A5N5KAU5</accession>
<evidence type="ECO:0000313" key="3">
    <source>
        <dbReference type="Proteomes" id="UP000326939"/>
    </source>
</evidence>
<dbReference type="EMBL" id="VDCV01000014">
    <property type="protein sequence ID" value="KAB5526950.1"/>
    <property type="molecule type" value="Genomic_DNA"/>
</dbReference>
<keyword evidence="1" id="KW-0472">Membrane</keyword>
<proteinExistence type="predicted"/>
<evidence type="ECO:0000256" key="1">
    <source>
        <dbReference type="SAM" id="Phobius"/>
    </source>
</evidence>